<keyword evidence="1" id="KW-0596">Phosphopantetheine</keyword>
<dbReference type="PANTHER" id="PTHR43775">
    <property type="entry name" value="FATTY ACID SYNTHASE"/>
    <property type="match status" value="1"/>
</dbReference>
<dbReference type="Gene3D" id="3.40.47.10">
    <property type="match status" value="1"/>
</dbReference>
<evidence type="ECO:0000313" key="7">
    <source>
        <dbReference type="EMBL" id="SHO52322.1"/>
    </source>
</evidence>
<dbReference type="InterPro" id="IPR014030">
    <property type="entry name" value="Ketoacyl_synth_N"/>
</dbReference>
<dbReference type="InterPro" id="IPR016035">
    <property type="entry name" value="Acyl_Trfase/lysoPLipase"/>
</dbReference>
<dbReference type="GO" id="GO:0006633">
    <property type="term" value="P:fatty acid biosynthetic process"/>
    <property type="evidence" value="ECO:0007669"/>
    <property type="project" value="InterPro"/>
</dbReference>
<dbReference type="PROSITE" id="PS50075">
    <property type="entry name" value="CARRIER"/>
    <property type="match status" value="1"/>
</dbReference>
<dbReference type="Gene3D" id="1.10.1200.10">
    <property type="entry name" value="ACP-like"/>
    <property type="match status" value="1"/>
</dbReference>
<dbReference type="GO" id="GO:0004312">
    <property type="term" value="F:fatty acid synthase activity"/>
    <property type="evidence" value="ECO:0007669"/>
    <property type="project" value="TreeGrafter"/>
</dbReference>
<dbReference type="InterPro" id="IPR020841">
    <property type="entry name" value="PKS_Beta-ketoAc_synthase_dom"/>
</dbReference>
<dbReference type="SUPFAM" id="SSF47336">
    <property type="entry name" value="ACP-like"/>
    <property type="match status" value="1"/>
</dbReference>
<dbReference type="STRING" id="1121345.SAMN02745217_03583"/>
<dbReference type="InterPro" id="IPR016036">
    <property type="entry name" value="Malonyl_transacylase_ACP-bd"/>
</dbReference>
<dbReference type="InterPro" id="IPR009081">
    <property type="entry name" value="PP-bd_ACP"/>
</dbReference>
<evidence type="ECO:0000256" key="2">
    <source>
        <dbReference type="ARBA" id="ARBA00022553"/>
    </source>
</evidence>
<dbReference type="EMBL" id="FRFD01000011">
    <property type="protein sequence ID" value="SHO52322.1"/>
    <property type="molecule type" value="Genomic_DNA"/>
</dbReference>
<dbReference type="InterPro" id="IPR050091">
    <property type="entry name" value="PKS_NRPS_Biosynth_Enz"/>
</dbReference>
<dbReference type="InterPro" id="IPR029063">
    <property type="entry name" value="SAM-dependent_MTases_sf"/>
</dbReference>
<dbReference type="Gene3D" id="3.30.70.250">
    <property type="entry name" value="Malonyl-CoA ACP transacylase, ACP-binding"/>
    <property type="match status" value="1"/>
</dbReference>
<dbReference type="GO" id="GO:0005886">
    <property type="term" value="C:plasma membrane"/>
    <property type="evidence" value="ECO:0007669"/>
    <property type="project" value="TreeGrafter"/>
</dbReference>
<evidence type="ECO:0000256" key="1">
    <source>
        <dbReference type="ARBA" id="ARBA00022450"/>
    </source>
</evidence>
<dbReference type="SUPFAM" id="SSF52151">
    <property type="entry name" value="FabD/lysophospholipase-like"/>
    <property type="match status" value="1"/>
</dbReference>
<keyword evidence="4" id="KW-0511">Multifunctional enzyme</keyword>
<dbReference type="PROSITE" id="PS52004">
    <property type="entry name" value="KS3_2"/>
    <property type="match status" value="1"/>
</dbReference>
<dbReference type="InterPro" id="IPR036736">
    <property type="entry name" value="ACP-like_sf"/>
</dbReference>
<reference evidence="7 8" key="1">
    <citation type="submission" date="2016-12" db="EMBL/GenBank/DDBJ databases">
        <authorList>
            <person name="Song W.-J."/>
            <person name="Kurnit D.M."/>
        </authorList>
    </citation>
    <scope>NUCLEOTIDE SEQUENCE [LARGE SCALE GENOMIC DNA]</scope>
    <source>
        <strain evidence="7 8">DSM 12503</strain>
    </source>
</reference>
<dbReference type="InterPro" id="IPR018201">
    <property type="entry name" value="Ketoacyl_synth_AS"/>
</dbReference>
<evidence type="ECO:0000259" key="5">
    <source>
        <dbReference type="PROSITE" id="PS50075"/>
    </source>
</evidence>
<sequence length="1431" mass="160634">MTEENLYQDTDIAVIGYSCRFPKANTADEFWENLKNGRDCITRSSDKTDKKEIINAFGKLDNIYDFDANFFGISENTAAMMDPQQRMLLTICYEALENSGHRIDENKRIGLLAGASDFFYVWKSIFASDNPEEEKFLRFPFLDGTLTSKISYYLNLTGPSIPIKAACSTGLTAIHMAVQSLLSYECDIAIAGGVSINEKQDSYQRAEGTLSASGKTSPFDQSADGFVPANGAGVVVLRRLEDSIEERDSIKAVIKGSAINNDGKEKAGYTAPSVEGERRALEEALAVAGVNPEEVDYIETHGTATSMGDMIEIEAIRSVYGNRKKQNICKLGAVKANIGHTNYAAGMAGFLKTVLMLEHKKLVPTINHVVPNSELNFNNEFIVNTEYRDWKGDRLTAGVSSFGIGGANCHVIVQEYTGHSNVQDVDGDSIAVIPISARSTKEINKKKAQLLAYCEKKDCLSLQDIAYTLQTGREPFECRTAIVCSSFEEFTSKLLKNSPIDEIRMDSKRKPMFMFGGNNKYSWKQVKCLSKLHPVIEKGLYECFALLSEITEVDYEKSFEQGNETELMSTVLVFCVQYALGNFLKQLGVMPEYVFGYSSGEFLAAYFAGIFSLSDALRVYIARNRLFESLEPGLMISVMADEKEIAGYLRNSCEISAFNAPNRIMVSGIKSDIDVLKKELAEKNIYYTDLSVERAGHCALVKPILGELKKVLERIDFHKPKIRFLSSAKGRLVEEKEICTIDYWIEQTCLPVSFRQAVKSLGNSPDLFAVEISIGQQLSNFFNKSYGESQKQRAINLVSEERESLEKSLYIGLGNIWSRGCDINWQALYKTTPGRVALPSYPFEYKKYQLLSSSVNSPKQLKPAVKEIALLDGLSLGMKELRKYLEGQYDMVYLVQQRRPLNLDIDLASLVPGFKEIEKEILSITDPSLFWEQNELESVYDQLCVCLAADYFKEYEIFLKEGERISYDQIISIIRPVDTYKNLLDLLLGFLCKAQYINMADTGDKIIHVEKSINGICNLKEEVKSKIDSYPAFTKHMNLLKHCGEHYKKVINGEITGKEVLYPEGSFTMIREVYDETPTYQAAGVYANILAGAINSIAEASAKKLRILEVGAGTGTITWPILQKLEGFDVEYWFTDIGLPFILEAGKISEKSGYKNVKFKKLDISLDLKSQEIPVHYFDLVVSCAVIQSTTDMEAAFGNLSEALVNGGIQCLLQPVRTHPVREAIGGLTPDWWNYKQDKLRAGSVVNISISEWETLFRRNGYTNLCILEGTDSMVPSGAVFMGQLYGNADCYDTNDQSHDENERIVYVKDYSKECLDPLMEEYREKGIETVLPSDMTLEANSEGAKEKLLVFRNSTDKKLANLIYEILGINVRDMTQSIYEFDIDSLALLMLCSKIKAEFSIEFNPRDMFECSCLEEVADVIDRKSKESMR</sequence>
<dbReference type="InterPro" id="IPR013217">
    <property type="entry name" value="Methyltransf_12"/>
</dbReference>
<evidence type="ECO:0000259" key="6">
    <source>
        <dbReference type="PROSITE" id="PS52004"/>
    </source>
</evidence>
<dbReference type="Pfam" id="PF22621">
    <property type="entry name" value="CurL-like_PKS_C"/>
    <property type="match status" value="1"/>
</dbReference>
<feature type="domain" description="Ketosynthase family 3 (KS3)" evidence="6">
    <location>
        <begin position="9"/>
        <end position="415"/>
    </location>
</feature>
<dbReference type="CDD" id="cd00833">
    <property type="entry name" value="PKS"/>
    <property type="match status" value="1"/>
</dbReference>
<dbReference type="SMART" id="SM00827">
    <property type="entry name" value="PKS_AT"/>
    <property type="match status" value="1"/>
</dbReference>
<dbReference type="GO" id="GO:0071770">
    <property type="term" value="P:DIM/DIP cell wall layer assembly"/>
    <property type="evidence" value="ECO:0007669"/>
    <property type="project" value="TreeGrafter"/>
</dbReference>
<dbReference type="InterPro" id="IPR014031">
    <property type="entry name" value="Ketoacyl_synth_C"/>
</dbReference>
<dbReference type="SMART" id="SM00825">
    <property type="entry name" value="PKS_KS"/>
    <property type="match status" value="1"/>
</dbReference>
<dbReference type="OrthoDB" id="1983847at2"/>
<dbReference type="GO" id="GO:0004315">
    <property type="term" value="F:3-oxoacyl-[acyl-carrier-protein] synthase activity"/>
    <property type="evidence" value="ECO:0007669"/>
    <property type="project" value="InterPro"/>
</dbReference>
<evidence type="ECO:0000256" key="4">
    <source>
        <dbReference type="ARBA" id="ARBA00023268"/>
    </source>
</evidence>
<dbReference type="GO" id="GO:0005737">
    <property type="term" value="C:cytoplasm"/>
    <property type="evidence" value="ECO:0007669"/>
    <property type="project" value="TreeGrafter"/>
</dbReference>
<dbReference type="PANTHER" id="PTHR43775:SF37">
    <property type="entry name" value="SI:DKEY-61P9.11"/>
    <property type="match status" value="1"/>
</dbReference>
<evidence type="ECO:0000313" key="8">
    <source>
        <dbReference type="Proteomes" id="UP000184612"/>
    </source>
</evidence>
<dbReference type="SUPFAM" id="SSF53901">
    <property type="entry name" value="Thiolase-like"/>
    <property type="match status" value="1"/>
</dbReference>
<protein>
    <submittedName>
        <fullName evidence="7">Acyl transferase domain-containing protein</fullName>
    </submittedName>
</protein>
<dbReference type="Pfam" id="PF00550">
    <property type="entry name" value="PP-binding"/>
    <property type="match status" value="1"/>
</dbReference>
<dbReference type="RefSeq" id="WP_073590238.1">
    <property type="nucleotide sequence ID" value="NZ_FRFD01000011.1"/>
</dbReference>
<dbReference type="Gene3D" id="3.40.366.10">
    <property type="entry name" value="Malonyl-Coenzyme A Acyl Carrier Protein, domain 2"/>
    <property type="match status" value="1"/>
</dbReference>
<feature type="domain" description="Carrier" evidence="5">
    <location>
        <begin position="1351"/>
        <end position="1426"/>
    </location>
</feature>
<dbReference type="Gene3D" id="3.30.70.3290">
    <property type="match status" value="1"/>
</dbReference>
<dbReference type="Pfam" id="PF00698">
    <property type="entry name" value="Acyl_transf_1"/>
    <property type="match status" value="1"/>
</dbReference>
<dbReference type="Pfam" id="PF08242">
    <property type="entry name" value="Methyltransf_12"/>
    <property type="match status" value="1"/>
</dbReference>
<dbReference type="Proteomes" id="UP000184612">
    <property type="component" value="Unassembled WGS sequence"/>
</dbReference>
<keyword evidence="3 7" id="KW-0808">Transferase</keyword>
<dbReference type="CDD" id="cd02440">
    <property type="entry name" value="AdoMet_MTases"/>
    <property type="match status" value="1"/>
</dbReference>
<keyword evidence="8" id="KW-1185">Reference proteome</keyword>
<evidence type="ECO:0000256" key="3">
    <source>
        <dbReference type="ARBA" id="ARBA00022679"/>
    </source>
</evidence>
<dbReference type="PROSITE" id="PS00606">
    <property type="entry name" value="KS3_1"/>
    <property type="match status" value="1"/>
</dbReference>
<dbReference type="Gene3D" id="3.40.50.150">
    <property type="entry name" value="Vaccinia Virus protein VP39"/>
    <property type="match status" value="1"/>
</dbReference>
<gene>
    <name evidence="7" type="ORF">SAMN02745217_03583</name>
</gene>
<dbReference type="SUPFAM" id="SSF53335">
    <property type="entry name" value="S-adenosyl-L-methionine-dependent methyltransferases"/>
    <property type="match status" value="1"/>
</dbReference>
<dbReference type="Pfam" id="PF00109">
    <property type="entry name" value="ketoacyl-synt"/>
    <property type="match status" value="1"/>
</dbReference>
<dbReference type="Pfam" id="PF02801">
    <property type="entry name" value="Ketoacyl-synt_C"/>
    <property type="match status" value="1"/>
</dbReference>
<dbReference type="InterPro" id="IPR014043">
    <property type="entry name" value="Acyl_transferase_dom"/>
</dbReference>
<dbReference type="InterPro" id="IPR016039">
    <property type="entry name" value="Thiolase-like"/>
</dbReference>
<name>A0A1M7YI69_9FIRM</name>
<accession>A0A1M7YI69</accession>
<dbReference type="SUPFAM" id="SSF55048">
    <property type="entry name" value="Probable ACP-binding domain of malonyl-CoA ACP transacylase"/>
    <property type="match status" value="1"/>
</dbReference>
<dbReference type="InterPro" id="IPR001227">
    <property type="entry name" value="Ac_transferase_dom_sf"/>
</dbReference>
<organism evidence="7 8">
    <name type="scientific">Anaerocolumna xylanovorans DSM 12503</name>
    <dbReference type="NCBI Taxonomy" id="1121345"/>
    <lineage>
        <taxon>Bacteria</taxon>
        <taxon>Bacillati</taxon>
        <taxon>Bacillota</taxon>
        <taxon>Clostridia</taxon>
        <taxon>Lachnospirales</taxon>
        <taxon>Lachnospiraceae</taxon>
        <taxon>Anaerocolumna</taxon>
    </lineage>
</organism>
<proteinExistence type="predicted"/>
<keyword evidence="2" id="KW-0597">Phosphoprotein</keyword>